<accession>A0AAD5HG74</accession>
<dbReference type="Proteomes" id="UP001206595">
    <property type="component" value="Unassembled WGS sequence"/>
</dbReference>
<evidence type="ECO:0000313" key="1">
    <source>
        <dbReference type="EMBL" id="KAI8581461.1"/>
    </source>
</evidence>
<gene>
    <name evidence="1" type="ORF">K450DRAFT_231427</name>
</gene>
<dbReference type="RefSeq" id="XP_051446465.1">
    <property type="nucleotide sequence ID" value="XM_051587424.1"/>
</dbReference>
<sequence>MVAKPVGICLPNGMLKRFIPSARVILFVVGCRTVKALKRCRLVPRYFPFWEIGAVAEDPMWNHEKRQNLDVSSLRHPTHHDSLKVIATPCSIQTKHREWMLFEKVMVPVQLPQFPNHGPCALEPHGPSTHGWMLDKWTLQLPIPCFAFPIVEDGRCHWVYST</sequence>
<reference evidence="1" key="2">
    <citation type="journal article" date="2022" name="Proc. Natl. Acad. Sci. U.S.A.">
        <title>Diploid-dominant life cycles characterize the early evolution of Fungi.</title>
        <authorList>
            <person name="Amses K.R."/>
            <person name="Simmons D.R."/>
            <person name="Longcore J.E."/>
            <person name="Mondo S.J."/>
            <person name="Seto K."/>
            <person name="Jeronimo G.H."/>
            <person name="Bonds A.E."/>
            <person name="Quandt C.A."/>
            <person name="Davis W.J."/>
            <person name="Chang Y."/>
            <person name="Federici B.A."/>
            <person name="Kuo A."/>
            <person name="LaButti K."/>
            <person name="Pangilinan J."/>
            <person name="Andreopoulos W."/>
            <person name="Tritt A."/>
            <person name="Riley R."/>
            <person name="Hundley H."/>
            <person name="Johnson J."/>
            <person name="Lipzen A."/>
            <person name="Barry K."/>
            <person name="Lang B.F."/>
            <person name="Cuomo C.A."/>
            <person name="Buchler N.E."/>
            <person name="Grigoriev I.V."/>
            <person name="Spatafora J.W."/>
            <person name="Stajich J.E."/>
            <person name="James T.Y."/>
        </authorList>
    </citation>
    <scope>NUCLEOTIDE SEQUENCE</scope>
    <source>
        <strain evidence="1">AG</strain>
    </source>
</reference>
<comment type="caution">
    <text evidence="1">The sequence shown here is derived from an EMBL/GenBank/DDBJ whole genome shotgun (WGS) entry which is preliminary data.</text>
</comment>
<keyword evidence="2" id="KW-1185">Reference proteome</keyword>
<reference evidence="1" key="1">
    <citation type="submission" date="2021-06" db="EMBL/GenBank/DDBJ databases">
        <authorList>
            <consortium name="DOE Joint Genome Institute"/>
            <person name="Mondo S.J."/>
            <person name="Amses K.R."/>
            <person name="Simmons D.R."/>
            <person name="Longcore J.E."/>
            <person name="Seto K."/>
            <person name="Alves G.H."/>
            <person name="Bonds A.E."/>
            <person name="Quandt C.A."/>
            <person name="Davis W.J."/>
            <person name="Chang Y."/>
            <person name="Letcher P.M."/>
            <person name="Powell M.J."/>
            <person name="Kuo A."/>
            <person name="Labutti K."/>
            <person name="Pangilinan J."/>
            <person name="Andreopoulos W."/>
            <person name="Tritt A."/>
            <person name="Riley R."/>
            <person name="Hundley H."/>
            <person name="Johnson J."/>
            <person name="Lipzen A."/>
            <person name="Barry K."/>
            <person name="Berbee M.L."/>
            <person name="Buchler N.E."/>
            <person name="Grigoriev I.V."/>
            <person name="Spatafora J.W."/>
            <person name="Stajich J.E."/>
            <person name="James T.Y."/>
        </authorList>
    </citation>
    <scope>NUCLEOTIDE SEQUENCE</scope>
    <source>
        <strain evidence="1">AG</strain>
    </source>
</reference>
<proteinExistence type="predicted"/>
<organism evidence="1 2">
    <name type="scientific">Umbelopsis ramanniana AG</name>
    <dbReference type="NCBI Taxonomy" id="1314678"/>
    <lineage>
        <taxon>Eukaryota</taxon>
        <taxon>Fungi</taxon>
        <taxon>Fungi incertae sedis</taxon>
        <taxon>Mucoromycota</taxon>
        <taxon>Mucoromycotina</taxon>
        <taxon>Umbelopsidomycetes</taxon>
        <taxon>Umbelopsidales</taxon>
        <taxon>Umbelopsidaceae</taxon>
        <taxon>Umbelopsis</taxon>
    </lineage>
</organism>
<evidence type="ECO:0000313" key="2">
    <source>
        <dbReference type="Proteomes" id="UP001206595"/>
    </source>
</evidence>
<dbReference type="GeneID" id="75912769"/>
<dbReference type="AlphaFoldDB" id="A0AAD5HG74"/>
<dbReference type="EMBL" id="MU620905">
    <property type="protein sequence ID" value="KAI8581461.1"/>
    <property type="molecule type" value="Genomic_DNA"/>
</dbReference>
<name>A0AAD5HG74_UMBRA</name>
<protein>
    <submittedName>
        <fullName evidence="1">Uncharacterized protein</fullName>
    </submittedName>
</protein>